<evidence type="ECO:0000256" key="3">
    <source>
        <dbReference type="ARBA" id="ARBA00022605"/>
    </source>
</evidence>
<comment type="caution">
    <text evidence="14">The sequence shown here is derived from an EMBL/GenBank/DDBJ whole genome shotgun (WGS) entry which is preliminary data.</text>
</comment>
<dbReference type="PROSITE" id="PS00036">
    <property type="entry name" value="BZIP_BASIC"/>
    <property type="match status" value="1"/>
</dbReference>
<feature type="compositionally biased region" description="Basic and acidic residues" evidence="12">
    <location>
        <begin position="18"/>
        <end position="28"/>
    </location>
</feature>
<sequence>MSDSSCSGSTPLKGLLKQQDHATQHDRISSSAPPHESFRQTPNSSPGHKAFTDFVADNHSIPAAGPGLIHAGYPSPSQYRNPISIAHPHPVAAQPLQAQTREGWAKEFAEQANNTPFTHLSTGIDGFRTASALGTSTFLHQQSRTTVMRQPAPYALVNLDLPIAEFSTPKLGGGAEINDWMRVHMPQREDFEGVDEALLQLSHELEGFTVQPEPTVDLPATHEVDGVRSSGSELLPKSDLSRDSILEESAEADTLQPGIPGSSTVSDVAKKILETVGHEDDRERLGLEIRAKDVDVAALVNSTFLVDFMVGSLADEQRRRERPQQLTHTVELFSSTNSPLKLRTTATISQQDVPVFITDSLPTWRSPTPSSLPVPPVPRDFQQAPQHDFVFPTPDRLSARGSSSQRPSRSVSRRPPVPYFTHRTGSLPQSPVRMDIRDLEFEDFSTLAGSAGMSGTAFSSPGLPTSYDVAGSSASSVTNVGTVSPQDLLVHEPYMSAPNSTALTALTSPSMYDGSPEFNDAFNMSPSLGSCDFETGSNDPWFPLFPPEPSMETSAEFHNAPIALQSGLKGTEASATAKKRKGAGSPGRHSSVAGVNSRRREKPLPPIIVDDPSDVVAMKRARNTLAARKSRERKAQRLEELEERISKLEQERDYWKRIAQERGDA</sequence>
<protein>
    <recommendedName>
        <fullName evidence="10">Cross-pathway control protein 1</fullName>
    </recommendedName>
</protein>
<evidence type="ECO:0000256" key="4">
    <source>
        <dbReference type="ARBA" id="ARBA00023015"/>
    </source>
</evidence>
<feature type="region of interest" description="Disordered" evidence="12">
    <location>
        <begin position="393"/>
        <end position="430"/>
    </location>
</feature>
<comment type="similarity">
    <text evidence="9">Belongs to the bZIP family. GCN4 subfamily.</text>
</comment>
<keyword evidence="4" id="KW-0805">Transcription regulation</keyword>
<feature type="compositionally biased region" description="Polar residues" evidence="12">
    <location>
        <begin position="1"/>
        <end position="10"/>
    </location>
</feature>
<dbReference type="InterPro" id="IPR004827">
    <property type="entry name" value="bZIP"/>
</dbReference>
<dbReference type="AlphaFoldDB" id="A0A084G6P6"/>
<feature type="region of interest" description="Disordered" evidence="12">
    <location>
        <begin position="1"/>
        <end position="52"/>
    </location>
</feature>
<dbReference type="HOGENOM" id="CLU_412860_0_0_1"/>
<evidence type="ECO:0000256" key="1">
    <source>
        <dbReference type="ARBA" id="ARBA00004123"/>
    </source>
</evidence>
<keyword evidence="11" id="KW-0175">Coiled coil</keyword>
<feature type="coiled-coil region" evidence="11">
    <location>
        <begin position="624"/>
        <end position="658"/>
    </location>
</feature>
<dbReference type="GO" id="GO:0008652">
    <property type="term" value="P:amino acid biosynthetic process"/>
    <property type="evidence" value="ECO:0007669"/>
    <property type="project" value="UniProtKB-KW"/>
</dbReference>
<evidence type="ECO:0000256" key="12">
    <source>
        <dbReference type="SAM" id="MobiDB-lite"/>
    </source>
</evidence>
<comment type="subunit">
    <text evidence="2">Binds DNA as a dimer.</text>
</comment>
<dbReference type="SUPFAM" id="SSF57959">
    <property type="entry name" value="Leucine zipper domain"/>
    <property type="match status" value="1"/>
</dbReference>
<dbReference type="RefSeq" id="XP_016642807.1">
    <property type="nucleotide sequence ID" value="XM_016787792.1"/>
</dbReference>
<keyword evidence="15" id="KW-1185">Reference proteome</keyword>
<keyword evidence="8" id="KW-0539">Nucleus</keyword>
<feature type="domain" description="BZIP" evidence="13">
    <location>
        <begin position="619"/>
        <end position="653"/>
    </location>
</feature>
<dbReference type="GO" id="GO:0005634">
    <property type="term" value="C:nucleus"/>
    <property type="evidence" value="ECO:0007669"/>
    <property type="project" value="UniProtKB-SubCell"/>
</dbReference>
<dbReference type="FunFam" id="3.30.160.60:FF:001491">
    <property type="entry name" value="Cross-pathway control protein A"/>
    <property type="match status" value="1"/>
</dbReference>
<evidence type="ECO:0000313" key="14">
    <source>
        <dbReference type="EMBL" id="KEZ43008.1"/>
    </source>
</evidence>
<evidence type="ECO:0000256" key="6">
    <source>
        <dbReference type="ARBA" id="ARBA00023159"/>
    </source>
</evidence>
<dbReference type="GO" id="GO:0003700">
    <property type="term" value="F:DNA-binding transcription factor activity"/>
    <property type="evidence" value="ECO:0007669"/>
    <property type="project" value="InterPro"/>
</dbReference>
<evidence type="ECO:0000256" key="8">
    <source>
        <dbReference type="ARBA" id="ARBA00023242"/>
    </source>
</evidence>
<evidence type="ECO:0000256" key="2">
    <source>
        <dbReference type="ARBA" id="ARBA00011195"/>
    </source>
</evidence>
<proteinExistence type="inferred from homology"/>
<reference evidence="14 15" key="1">
    <citation type="journal article" date="2014" name="Genome Announc.">
        <title>Draft genome sequence of the pathogenic fungus Scedosporium apiospermum.</title>
        <authorList>
            <person name="Vandeputte P."/>
            <person name="Ghamrawi S."/>
            <person name="Rechenmann M."/>
            <person name="Iltis A."/>
            <person name="Giraud S."/>
            <person name="Fleury M."/>
            <person name="Thornton C."/>
            <person name="Delhaes L."/>
            <person name="Meyer W."/>
            <person name="Papon N."/>
            <person name="Bouchara J.P."/>
        </authorList>
    </citation>
    <scope>NUCLEOTIDE SEQUENCE [LARGE SCALE GENOMIC DNA]</scope>
    <source>
        <strain evidence="14 15">IHEM 14462</strain>
    </source>
</reference>
<dbReference type="Gene3D" id="3.30.160.60">
    <property type="entry name" value="Classic Zinc Finger"/>
    <property type="match status" value="1"/>
</dbReference>
<dbReference type="CDD" id="cd12193">
    <property type="entry name" value="bZIP_GCN4"/>
    <property type="match status" value="1"/>
</dbReference>
<dbReference type="Proteomes" id="UP000028545">
    <property type="component" value="Unassembled WGS sequence"/>
</dbReference>
<dbReference type="GO" id="GO:0003677">
    <property type="term" value="F:DNA binding"/>
    <property type="evidence" value="ECO:0007669"/>
    <property type="project" value="UniProtKB-KW"/>
</dbReference>
<gene>
    <name evidence="14" type="ORF">SAPIO_CDS5467</name>
</gene>
<name>A0A084G6P6_PSEDA</name>
<comment type="subcellular location">
    <subcellularLocation>
        <location evidence="1">Nucleus</location>
    </subcellularLocation>
</comment>
<evidence type="ECO:0000313" key="15">
    <source>
        <dbReference type="Proteomes" id="UP000028545"/>
    </source>
</evidence>
<dbReference type="VEuPathDB" id="FungiDB:SAPIO_CDS5467"/>
<evidence type="ECO:0000256" key="11">
    <source>
        <dbReference type="SAM" id="Coils"/>
    </source>
</evidence>
<dbReference type="OrthoDB" id="5419235at2759"/>
<dbReference type="InterPro" id="IPR046347">
    <property type="entry name" value="bZIP_sf"/>
</dbReference>
<dbReference type="Pfam" id="PF07716">
    <property type="entry name" value="bZIP_2"/>
    <property type="match status" value="1"/>
</dbReference>
<dbReference type="EMBL" id="JOWA01000098">
    <property type="protein sequence ID" value="KEZ43008.1"/>
    <property type="molecule type" value="Genomic_DNA"/>
</dbReference>
<evidence type="ECO:0000256" key="5">
    <source>
        <dbReference type="ARBA" id="ARBA00023125"/>
    </source>
</evidence>
<dbReference type="PROSITE" id="PS50217">
    <property type="entry name" value="BZIP"/>
    <property type="match status" value="1"/>
</dbReference>
<dbReference type="GeneID" id="27724539"/>
<keyword evidence="5" id="KW-0238">DNA-binding</keyword>
<evidence type="ECO:0000256" key="7">
    <source>
        <dbReference type="ARBA" id="ARBA00023163"/>
    </source>
</evidence>
<feature type="compositionally biased region" description="Low complexity" evidence="12">
    <location>
        <begin position="402"/>
        <end position="414"/>
    </location>
</feature>
<evidence type="ECO:0000256" key="9">
    <source>
        <dbReference type="ARBA" id="ARBA00061302"/>
    </source>
</evidence>
<evidence type="ECO:0000259" key="13">
    <source>
        <dbReference type="PROSITE" id="PS50217"/>
    </source>
</evidence>
<keyword evidence="6" id="KW-0010">Activator</keyword>
<accession>A0A084G6P6</accession>
<keyword evidence="7" id="KW-0804">Transcription</keyword>
<feature type="region of interest" description="Disordered" evidence="12">
    <location>
        <begin position="569"/>
        <end position="606"/>
    </location>
</feature>
<dbReference type="KEGG" id="sapo:SAPIO_CDS5467"/>
<keyword evidence="3" id="KW-0028">Amino-acid biosynthesis</keyword>
<evidence type="ECO:0000256" key="10">
    <source>
        <dbReference type="ARBA" id="ARBA00073680"/>
    </source>
</evidence>
<organism evidence="14 15">
    <name type="scientific">Pseudallescheria apiosperma</name>
    <name type="common">Scedosporium apiospermum</name>
    <dbReference type="NCBI Taxonomy" id="563466"/>
    <lineage>
        <taxon>Eukaryota</taxon>
        <taxon>Fungi</taxon>
        <taxon>Dikarya</taxon>
        <taxon>Ascomycota</taxon>
        <taxon>Pezizomycotina</taxon>
        <taxon>Sordariomycetes</taxon>
        <taxon>Hypocreomycetidae</taxon>
        <taxon>Microascales</taxon>
        <taxon>Microascaceae</taxon>
        <taxon>Scedosporium</taxon>
    </lineage>
</organism>